<gene>
    <name evidence="2" type="ORF">DPMN_005840</name>
</gene>
<proteinExistence type="predicted"/>
<dbReference type="EMBL" id="JAIWYP010000001">
    <property type="protein sequence ID" value="KAH3881913.1"/>
    <property type="molecule type" value="Genomic_DNA"/>
</dbReference>
<organism evidence="2 3">
    <name type="scientific">Dreissena polymorpha</name>
    <name type="common">Zebra mussel</name>
    <name type="synonym">Mytilus polymorpha</name>
    <dbReference type="NCBI Taxonomy" id="45954"/>
    <lineage>
        <taxon>Eukaryota</taxon>
        <taxon>Metazoa</taxon>
        <taxon>Spiralia</taxon>
        <taxon>Lophotrochozoa</taxon>
        <taxon>Mollusca</taxon>
        <taxon>Bivalvia</taxon>
        <taxon>Autobranchia</taxon>
        <taxon>Heteroconchia</taxon>
        <taxon>Euheterodonta</taxon>
        <taxon>Imparidentia</taxon>
        <taxon>Neoheterodontei</taxon>
        <taxon>Myida</taxon>
        <taxon>Dreissenoidea</taxon>
        <taxon>Dreissenidae</taxon>
        <taxon>Dreissena</taxon>
    </lineage>
</organism>
<evidence type="ECO:0000256" key="1">
    <source>
        <dbReference type="SAM" id="MobiDB-lite"/>
    </source>
</evidence>
<feature type="compositionally biased region" description="Basic and acidic residues" evidence="1">
    <location>
        <begin position="1"/>
        <end position="24"/>
    </location>
</feature>
<keyword evidence="3" id="KW-1185">Reference proteome</keyword>
<feature type="region of interest" description="Disordered" evidence="1">
    <location>
        <begin position="1"/>
        <end position="27"/>
    </location>
</feature>
<name>A0A9D4MQZ7_DREPO</name>
<sequence length="69" mass="7873">MSVTEARRYSTRNESKSRNNRNDSFRSVSALFDSQPEVNQNSDSALNNIHEASISAQLLSFSKHYKPPR</sequence>
<evidence type="ECO:0000313" key="3">
    <source>
        <dbReference type="Proteomes" id="UP000828390"/>
    </source>
</evidence>
<dbReference type="Proteomes" id="UP000828390">
    <property type="component" value="Unassembled WGS sequence"/>
</dbReference>
<dbReference type="AlphaFoldDB" id="A0A9D4MQZ7"/>
<comment type="caution">
    <text evidence="2">The sequence shown here is derived from an EMBL/GenBank/DDBJ whole genome shotgun (WGS) entry which is preliminary data.</text>
</comment>
<reference evidence="2" key="1">
    <citation type="journal article" date="2019" name="bioRxiv">
        <title>The Genome of the Zebra Mussel, Dreissena polymorpha: A Resource for Invasive Species Research.</title>
        <authorList>
            <person name="McCartney M.A."/>
            <person name="Auch B."/>
            <person name="Kono T."/>
            <person name="Mallez S."/>
            <person name="Zhang Y."/>
            <person name="Obille A."/>
            <person name="Becker A."/>
            <person name="Abrahante J.E."/>
            <person name="Garbe J."/>
            <person name="Badalamenti J.P."/>
            <person name="Herman A."/>
            <person name="Mangelson H."/>
            <person name="Liachko I."/>
            <person name="Sullivan S."/>
            <person name="Sone E.D."/>
            <person name="Koren S."/>
            <person name="Silverstein K.A.T."/>
            <person name="Beckman K.B."/>
            <person name="Gohl D.M."/>
        </authorList>
    </citation>
    <scope>NUCLEOTIDE SEQUENCE</scope>
    <source>
        <strain evidence="2">Duluth1</strain>
        <tissue evidence="2">Whole animal</tissue>
    </source>
</reference>
<evidence type="ECO:0000313" key="2">
    <source>
        <dbReference type="EMBL" id="KAH3881913.1"/>
    </source>
</evidence>
<reference evidence="2" key="2">
    <citation type="submission" date="2020-11" db="EMBL/GenBank/DDBJ databases">
        <authorList>
            <person name="McCartney M.A."/>
            <person name="Auch B."/>
            <person name="Kono T."/>
            <person name="Mallez S."/>
            <person name="Becker A."/>
            <person name="Gohl D.M."/>
            <person name="Silverstein K.A.T."/>
            <person name="Koren S."/>
            <person name="Bechman K.B."/>
            <person name="Herman A."/>
            <person name="Abrahante J.E."/>
            <person name="Garbe J."/>
        </authorList>
    </citation>
    <scope>NUCLEOTIDE SEQUENCE</scope>
    <source>
        <strain evidence="2">Duluth1</strain>
        <tissue evidence="2">Whole animal</tissue>
    </source>
</reference>
<accession>A0A9D4MQZ7</accession>
<protein>
    <submittedName>
        <fullName evidence="2">Uncharacterized protein</fullName>
    </submittedName>
</protein>